<dbReference type="PANTHER" id="PTHR43316">
    <property type="entry name" value="HYDROLASE, HALOACID DELAHOGENASE-RELATED"/>
    <property type="match status" value="1"/>
</dbReference>
<dbReference type="Gene3D" id="1.10.150.240">
    <property type="entry name" value="Putative phosphatase, domain 2"/>
    <property type="match status" value="1"/>
</dbReference>
<keyword evidence="2" id="KW-0378">Hydrolase</keyword>
<dbReference type="InterPro" id="IPR051540">
    <property type="entry name" value="S-2-haloacid_dehalogenase"/>
</dbReference>
<evidence type="ECO:0008006" key="4">
    <source>
        <dbReference type="Google" id="ProtNLM"/>
    </source>
</evidence>
<dbReference type="InterPro" id="IPR036412">
    <property type="entry name" value="HAD-like_sf"/>
</dbReference>
<dbReference type="SUPFAM" id="SSF56784">
    <property type="entry name" value="HAD-like"/>
    <property type="match status" value="1"/>
</dbReference>
<dbReference type="NCBIfam" id="TIGR01493">
    <property type="entry name" value="HAD-SF-IA-v2"/>
    <property type="match status" value="1"/>
</dbReference>
<reference evidence="3" key="1">
    <citation type="submission" date="2018-06" db="EMBL/GenBank/DDBJ databases">
        <authorList>
            <person name="Zhirakovskaya E."/>
        </authorList>
    </citation>
    <scope>NUCLEOTIDE SEQUENCE</scope>
</reference>
<dbReference type="Gene3D" id="3.40.50.1000">
    <property type="entry name" value="HAD superfamily/HAD-like"/>
    <property type="match status" value="1"/>
</dbReference>
<dbReference type="GO" id="GO:0019120">
    <property type="term" value="F:hydrolase activity, acting on acid halide bonds, in C-halide compounds"/>
    <property type="evidence" value="ECO:0007669"/>
    <property type="project" value="InterPro"/>
</dbReference>
<evidence type="ECO:0000256" key="1">
    <source>
        <dbReference type="ARBA" id="ARBA00008106"/>
    </source>
</evidence>
<dbReference type="PRINTS" id="PR00413">
    <property type="entry name" value="HADHALOGNASE"/>
</dbReference>
<proteinExistence type="inferred from homology"/>
<name>A0A3B0WTF6_9ZZZZ</name>
<comment type="similarity">
    <text evidence="1">Belongs to the HAD-like hydrolase superfamily. S-2-haloalkanoic acid dehalogenase family.</text>
</comment>
<dbReference type="Pfam" id="PF00702">
    <property type="entry name" value="Hydrolase"/>
    <property type="match status" value="1"/>
</dbReference>
<evidence type="ECO:0000256" key="2">
    <source>
        <dbReference type="ARBA" id="ARBA00022801"/>
    </source>
</evidence>
<dbReference type="PANTHER" id="PTHR43316:SF3">
    <property type="entry name" value="HALOACID DEHALOGENASE, TYPE II (AFU_ORTHOLOGUE AFUA_2G07750)-RELATED"/>
    <property type="match status" value="1"/>
</dbReference>
<dbReference type="AlphaFoldDB" id="A0A3B0WTF6"/>
<dbReference type="InterPro" id="IPR006439">
    <property type="entry name" value="HAD-SF_hydro_IA"/>
</dbReference>
<dbReference type="CDD" id="cd02588">
    <property type="entry name" value="HAD_L2-DEX"/>
    <property type="match status" value="1"/>
</dbReference>
<accession>A0A3B0WTF6</accession>
<sequence>MSLNRRQFTKLMVGGMASSLLPSSVLAQGTTKNNIKAIAFDGFPIFDPRPIFGLSNTLFPQQGKQLAQLWFSKIFGYTWLRTAGNHYKNFYAVIEDALIFSAESLKINLSPNDKRMLMEAWLNLKVWPDVKAALLQFKKNNIRLAFLSNFTEEMLRRNAKNSGIDDMFEFYLSTDKVQAYKPSPLAYQMGVDAFGLPKENIAFTAFAGWDAIGAKWFGYPTVWVNRLGKPIEKMGIAPDSTGKNLNQLVDFVLT</sequence>
<dbReference type="InterPro" id="IPR023198">
    <property type="entry name" value="PGP-like_dom2"/>
</dbReference>
<organism evidence="3">
    <name type="scientific">hydrothermal vent metagenome</name>
    <dbReference type="NCBI Taxonomy" id="652676"/>
    <lineage>
        <taxon>unclassified sequences</taxon>
        <taxon>metagenomes</taxon>
        <taxon>ecological metagenomes</taxon>
    </lineage>
</organism>
<dbReference type="EMBL" id="UOFF01000058">
    <property type="protein sequence ID" value="VAW54392.1"/>
    <property type="molecule type" value="Genomic_DNA"/>
</dbReference>
<dbReference type="InterPro" id="IPR006328">
    <property type="entry name" value="2-HAD"/>
</dbReference>
<protein>
    <recommendedName>
        <fullName evidence="4">Haloacid dehalogenase, type II</fullName>
    </recommendedName>
</protein>
<dbReference type="InterPro" id="IPR023214">
    <property type="entry name" value="HAD_sf"/>
</dbReference>
<dbReference type="NCBIfam" id="TIGR01428">
    <property type="entry name" value="HAD_type_II"/>
    <property type="match status" value="1"/>
</dbReference>
<gene>
    <name evidence="3" type="ORF">MNBD_GAMMA07-775</name>
</gene>
<evidence type="ECO:0000313" key="3">
    <source>
        <dbReference type="EMBL" id="VAW54392.1"/>
    </source>
</evidence>